<comment type="caution">
    <text evidence="1">The sequence shown here is derived from an EMBL/GenBank/DDBJ whole genome shotgun (WGS) entry which is preliminary data.</text>
</comment>
<gene>
    <name evidence="1" type="ORF">BCONGLO52_09200</name>
</gene>
<sequence length="55" mass="6038">MVTLDRLRRLMSECRADRENVMVSPEVLEVLLDIAENSLGGEDVVAAVQRAPKAA</sequence>
<proteinExistence type="predicted"/>
<name>A0ABQ5RDW3_9MICO</name>
<dbReference type="GeneID" id="78122729"/>
<protein>
    <submittedName>
        <fullName evidence="1">Uncharacterized protein</fullName>
    </submittedName>
</protein>
<organism evidence="1 2">
    <name type="scientific">Brachybacterium conglomeratum</name>
    <dbReference type="NCBI Taxonomy" id="47846"/>
    <lineage>
        <taxon>Bacteria</taxon>
        <taxon>Bacillati</taxon>
        <taxon>Actinomycetota</taxon>
        <taxon>Actinomycetes</taxon>
        <taxon>Micrococcales</taxon>
        <taxon>Dermabacteraceae</taxon>
        <taxon>Brachybacterium</taxon>
    </lineage>
</organism>
<evidence type="ECO:0000313" key="1">
    <source>
        <dbReference type="EMBL" id="GLI30079.1"/>
    </source>
</evidence>
<dbReference type="EMBL" id="BSDQ01000001">
    <property type="protein sequence ID" value="GLI30079.1"/>
    <property type="molecule type" value="Genomic_DNA"/>
</dbReference>
<dbReference type="RefSeq" id="WP_164736181.1">
    <property type="nucleotide sequence ID" value="NZ_BSDQ01000001.1"/>
</dbReference>
<accession>A0ABQ5RDW3</accession>
<evidence type="ECO:0000313" key="2">
    <source>
        <dbReference type="Proteomes" id="UP001144451"/>
    </source>
</evidence>
<keyword evidence="2" id="KW-1185">Reference proteome</keyword>
<dbReference type="Proteomes" id="UP001144451">
    <property type="component" value="Unassembled WGS sequence"/>
</dbReference>
<reference evidence="1" key="1">
    <citation type="submission" date="2022-12" db="EMBL/GenBank/DDBJ databases">
        <title>Reference genome sequencing for broad-spectrum identification of bacterial and archaeal isolates by mass spectrometry.</title>
        <authorList>
            <person name="Sekiguchi Y."/>
            <person name="Tourlousse D.M."/>
        </authorList>
    </citation>
    <scope>NUCLEOTIDE SEQUENCE</scope>
    <source>
        <strain evidence="1">5-2</strain>
    </source>
</reference>